<evidence type="ECO:0000256" key="6">
    <source>
        <dbReference type="SAM" id="SignalP"/>
    </source>
</evidence>
<keyword evidence="5" id="KW-0325">Glycoprotein</keyword>
<evidence type="ECO:0000256" key="1">
    <source>
        <dbReference type="ARBA" id="ARBA00022669"/>
    </source>
</evidence>
<dbReference type="InterPro" id="IPR036508">
    <property type="entry name" value="Chitin-bd_dom_sf"/>
</dbReference>
<dbReference type="PANTHER" id="PTHR23301:SF0">
    <property type="entry name" value="CHITIN-BINDING TYPE-2 DOMAIN-CONTAINING PROTEIN-RELATED"/>
    <property type="match status" value="1"/>
</dbReference>
<dbReference type="Proteomes" id="UP000504615">
    <property type="component" value="Unplaced"/>
</dbReference>
<dbReference type="GO" id="GO:0008061">
    <property type="term" value="F:chitin binding"/>
    <property type="evidence" value="ECO:0007669"/>
    <property type="project" value="UniProtKB-KW"/>
</dbReference>
<protein>
    <submittedName>
        <fullName evidence="9">Uncharacterized protein LOC105429011</fullName>
    </submittedName>
</protein>
<dbReference type="OrthoDB" id="6020543at2759"/>
<dbReference type="SUPFAM" id="SSF57625">
    <property type="entry name" value="Invertebrate chitin-binding proteins"/>
    <property type="match status" value="3"/>
</dbReference>
<dbReference type="SMART" id="SM00494">
    <property type="entry name" value="ChtBD2"/>
    <property type="match status" value="3"/>
</dbReference>
<keyword evidence="3" id="KW-0677">Repeat</keyword>
<evidence type="ECO:0000313" key="9">
    <source>
        <dbReference type="RefSeq" id="XP_011639959.1"/>
    </source>
</evidence>
<dbReference type="KEGG" id="pbar:105429011"/>
<feature type="domain" description="Chitin-binding type-2" evidence="7">
    <location>
        <begin position="113"/>
        <end position="167"/>
    </location>
</feature>
<keyword evidence="4" id="KW-1015">Disulfide bond</keyword>
<dbReference type="PANTHER" id="PTHR23301">
    <property type="entry name" value="CHITIN BINDING PERITROPHIN-A"/>
    <property type="match status" value="1"/>
</dbReference>
<dbReference type="AlphaFoldDB" id="A0A6I9WG04"/>
<evidence type="ECO:0000256" key="2">
    <source>
        <dbReference type="ARBA" id="ARBA00022729"/>
    </source>
</evidence>
<evidence type="ECO:0000259" key="7">
    <source>
        <dbReference type="PROSITE" id="PS50940"/>
    </source>
</evidence>
<proteinExistence type="predicted"/>
<keyword evidence="1" id="KW-0147">Chitin-binding</keyword>
<sequence length="222" mass="25449">MKGIYIFAIAFLAFSTEITATENQIQQSSLKERSYCLSTIPTVCPFPEKYASNLPHETNCTKFYKCFLGKGVLQDCPLMTKGDPYTRLHYNRQEMVCDWPWRAGCINCPDKDENGCWPEAKISHETDDCNLYYECINGEKHLRRCTPGTCFSRTCQACVRNRAGGNCEDNTCDGDKRKHECNCNMYYECYNNEWYPKYCGGGLHFDPRTKSCVAPNEANCVI</sequence>
<evidence type="ECO:0000313" key="8">
    <source>
        <dbReference type="Proteomes" id="UP000504615"/>
    </source>
</evidence>
<dbReference type="PROSITE" id="PS50940">
    <property type="entry name" value="CHIT_BIND_II"/>
    <property type="match status" value="3"/>
</dbReference>
<reference evidence="9" key="1">
    <citation type="submission" date="2025-08" db="UniProtKB">
        <authorList>
            <consortium name="RefSeq"/>
        </authorList>
    </citation>
    <scope>IDENTIFICATION</scope>
</reference>
<evidence type="ECO:0000256" key="5">
    <source>
        <dbReference type="ARBA" id="ARBA00023180"/>
    </source>
</evidence>
<name>A0A6I9WG04_9HYME</name>
<keyword evidence="2 6" id="KW-0732">Signal</keyword>
<feature type="domain" description="Chitin-binding type-2" evidence="7">
    <location>
        <begin position="169"/>
        <end position="222"/>
    </location>
</feature>
<keyword evidence="8" id="KW-1185">Reference proteome</keyword>
<dbReference type="Pfam" id="PF01607">
    <property type="entry name" value="CBM_14"/>
    <property type="match status" value="3"/>
</dbReference>
<dbReference type="GO" id="GO:0005576">
    <property type="term" value="C:extracellular region"/>
    <property type="evidence" value="ECO:0007669"/>
    <property type="project" value="InterPro"/>
</dbReference>
<feature type="domain" description="Chitin-binding type-2" evidence="7">
    <location>
        <begin position="41"/>
        <end position="107"/>
    </location>
</feature>
<evidence type="ECO:0000256" key="3">
    <source>
        <dbReference type="ARBA" id="ARBA00022737"/>
    </source>
</evidence>
<evidence type="ECO:0000256" key="4">
    <source>
        <dbReference type="ARBA" id="ARBA00023157"/>
    </source>
</evidence>
<dbReference type="RefSeq" id="XP_011639959.1">
    <property type="nucleotide sequence ID" value="XM_011641657.1"/>
</dbReference>
<accession>A0A6I9WG04</accession>
<feature type="signal peptide" evidence="6">
    <location>
        <begin position="1"/>
        <end position="20"/>
    </location>
</feature>
<dbReference type="Gene3D" id="2.170.140.10">
    <property type="entry name" value="Chitin binding domain"/>
    <property type="match status" value="3"/>
</dbReference>
<dbReference type="InterPro" id="IPR002557">
    <property type="entry name" value="Chitin-bd_dom"/>
</dbReference>
<dbReference type="InterPro" id="IPR051940">
    <property type="entry name" value="Chitin_bind-dev_reg"/>
</dbReference>
<feature type="chain" id="PRO_5027094591" evidence="6">
    <location>
        <begin position="21"/>
        <end position="222"/>
    </location>
</feature>
<organism evidence="8 9">
    <name type="scientific">Pogonomyrmex barbatus</name>
    <name type="common">red harvester ant</name>
    <dbReference type="NCBI Taxonomy" id="144034"/>
    <lineage>
        <taxon>Eukaryota</taxon>
        <taxon>Metazoa</taxon>
        <taxon>Ecdysozoa</taxon>
        <taxon>Arthropoda</taxon>
        <taxon>Hexapoda</taxon>
        <taxon>Insecta</taxon>
        <taxon>Pterygota</taxon>
        <taxon>Neoptera</taxon>
        <taxon>Endopterygota</taxon>
        <taxon>Hymenoptera</taxon>
        <taxon>Apocrita</taxon>
        <taxon>Aculeata</taxon>
        <taxon>Formicoidea</taxon>
        <taxon>Formicidae</taxon>
        <taxon>Myrmicinae</taxon>
        <taxon>Pogonomyrmex</taxon>
    </lineage>
</organism>
<dbReference type="GeneID" id="105429011"/>
<gene>
    <name evidence="9" type="primary">LOC105429011</name>
</gene>